<dbReference type="RefSeq" id="WP_176897143.1">
    <property type="nucleotide sequence ID" value="NZ_JABKAV010000002.1"/>
</dbReference>
<comment type="caution">
    <text evidence="1">The sequence shown here is derived from an EMBL/GenBank/DDBJ whole genome shotgun (WGS) entry which is preliminary data.</text>
</comment>
<evidence type="ECO:0000313" key="2">
    <source>
        <dbReference type="Proteomes" id="UP000626554"/>
    </source>
</evidence>
<organism evidence="1 2">
    <name type="scientific">Hymenobacter terrestris</name>
    <dbReference type="NCBI Taxonomy" id="2748310"/>
    <lineage>
        <taxon>Bacteria</taxon>
        <taxon>Pseudomonadati</taxon>
        <taxon>Bacteroidota</taxon>
        <taxon>Cytophagia</taxon>
        <taxon>Cytophagales</taxon>
        <taxon>Hymenobacteraceae</taxon>
        <taxon>Hymenobacter</taxon>
    </lineage>
</organism>
<protein>
    <submittedName>
        <fullName evidence="1">Uncharacterized protein</fullName>
    </submittedName>
</protein>
<dbReference type="EMBL" id="JABKAV010000002">
    <property type="protein sequence ID" value="NVO83445.1"/>
    <property type="molecule type" value="Genomic_DNA"/>
</dbReference>
<name>A0ABX2PZ86_9BACT</name>
<accession>A0ABX2PZ86</accession>
<dbReference type="Proteomes" id="UP000626554">
    <property type="component" value="Unassembled WGS sequence"/>
</dbReference>
<evidence type="ECO:0000313" key="1">
    <source>
        <dbReference type="EMBL" id="NVO83445.1"/>
    </source>
</evidence>
<sequence>MLRSTTYLSTNRFNNEQSYSQKTLQSTVTLATDKLQLDFDAIEGKDAISFTVPRSSLTTAFVGVYELRTLASPAAPVASVYTFFRSRAANFINSATYRNMRGQLTITGYDAQRQLLTGSYQAQLENVSDPADSNSSSGDALRCNVEITGSFTNLKIQ</sequence>
<keyword evidence="2" id="KW-1185">Reference proteome</keyword>
<gene>
    <name evidence="1" type="ORF">HW556_00975</name>
</gene>
<reference evidence="1 2" key="1">
    <citation type="submission" date="2020-05" db="EMBL/GenBank/DDBJ databases">
        <title>Hymenobacter terrestris sp. nov. and Hymenobacter lapidiphilus sp. nov., isolated from regoliths in Antarctica.</title>
        <authorList>
            <person name="Sedlacek I."/>
            <person name="Pantucek R."/>
            <person name="Zeman M."/>
            <person name="Holochova P."/>
            <person name="Kralova S."/>
            <person name="Stankova E."/>
            <person name="Sedo O."/>
            <person name="Micenkova L."/>
            <person name="Svec P."/>
            <person name="Gupta V."/>
            <person name="Sood U."/>
            <person name="Korpole U.S."/>
            <person name="Lal R."/>
        </authorList>
    </citation>
    <scope>NUCLEOTIDE SEQUENCE [LARGE SCALE GENOMIC DNA]</scope>
    <source>
        <strain evidence="1 2">P5252</strain>
    </source>
</reference>
<proteinExistence type="predicted"/>